<dbReference type="RefSeq" id="XP_001307685.1">
    <property type="nucleotide sequence ID" value="XM_001307684.1"/>
</dbReference>
<reference evidence="1" key="1">
    <citation type="submission" date="2006-10" db="EMBL/GenBank/DDBJ databases">
        <authorList>
            <person name="Amadeo P."/>
            <person name="Zhao Q."/>
            <person name="Wortman J."/>
            <person name="Fraser-Liggett C."/>
            <person name="Carlton J."/>
        </authorList>
    </citation>
    <scope>NUCLEOTIDE SEQUENCE</scope>
    <source>
        <strain evidence="1">G3</strain>
    </source>
</reference>
<evidence type="ECO:0000313" key="2">
    <source>
        <dbReference type="Proteomes" id="UP000001542"/>
    </source>
</evidence>
<dbReference type="VEuPathDB" id="TrichDB:TVAGG3_1018850"/>
<evidence type="ECO:0000313" key="1">
    <source>
        <dbReference type="EMBL" id="EAX94755.1"/>
    </source>
</evidence>
<dbReference type="EMBL" id="DS113839">
    <property type="protein sequence ID" value="EAX94755.1"/>
    <property type="molecule type" value="Genomic_DNA"/>
</dbReference>
<dbReference type="VEuPathDB" id="TrichDB:TVAG_346180"/>
<dbReference type="AlphaFoldDB" id="A2FK08"/>
<protein>
    <submittedName>
        <fullName evidence="1">Uncharacterized protein</fullName>
    </submittedName>
</protein>
<accession>A2FK08</accession>
<dbReference type="OrthoDB" id="10263774at2759"/>
<name>A2FK08_TRIV3</name>
<dbReference type="KEGG" id="tva:4752496"/>
<dbReference type="InParanoid" id="A2FK08"/>
<keyword evidence="2" id="KW-1185">Reference proteome</keyword>
<gene>
    <name evidence="1" type="ORF">TVAG_346180</name>
</gene>
<organism evidence="1 2">
    <name type="scientific">Trichomonas vaginalis (strain ATCC PRA-98 / G3)</name>
    <dbReference type="NCBI Taxonomy" id="412133"/>
    <lineage>
        <taxon>Eukaryota</taxon>
        <taxon>Metamonada</taxon>
        <taxon>Parabasalia</taxon>
        <taxon>Trichomonadida</taxon>
        <taxon>Trichomonadidae</taxon>
        <taxon>Trichomonas</taxon>
    </lineage>
</organism>
<dbReference type="Proteomes" id="UP000001542">
    <property type="component" value="Unassembled WGS sequence"/>
</dbReference>
<reference evidence="1" key="2">
    <citation type="journal article" date="2007" name="Science">
        <title>Draft genome sequence of the sexually transmitted pathogen Trichomonas vaginalis.</title>
        <authorList>
            <person name="Carlton J.M."/>
            <person name="Hirt R.P."/>
            <person name="Silva J.C."/>
            <person name="Delcher A.L."/>
            <person name="Schatz M."/>
            <person name="Zhao Q."/>
            <person name="Wortman J.R."/>
            <person name="Bidwell S.L."/>
            <person name="Alsmark U.C.M."/>
            <person name="Besteiro S."/>
            <person name="Sicheritz-Ponten T."/>
            <person name="Noel C.J."/>
            <person name="Dacks J.B."/>
            <person name="Foster P.G."/>
            <person name="Simillion C."/>
            <person name="Van de Peer Y."/>
            <person name="Miranda-Saavedra D."/>
            <person name="Barton G.J."/>
            <person name="Westrop G.D."/>
            <person name="Mueller S."/>
            <person name="Dessi D."/>
            <person name="Fiori P.L."/>
            <person name="Ren Q."/>
            <person name="Paulsen I."/>
            <person name="Zhang H."/>
            <person name="Bastida-Corcuera F.D."/>
            <person name="Simoes-Barbosa A."/>
            <person name="Brown M.T."/>
            <person name="Hayes R.D."/>
            <person name="Mukherjee M."/>
            <person name="Okumura C.Y."/>
            <person name="Schneider R."/>
            <person name="Smith A.J."/>
            <person name="Vanacova S."/>
            <person name="Villalvazo M."/>
            <person name="Haas B.J."/>
            <person name="Pertea M."/>
            <person name="Feldblyum T.V."/>
            <person name="Utterback T.R."/>
            <person name="Shu C.L."/>
            <person name="Osoegawa K."/>
            <person name="de Jong P.J."/>
            <person name="Hrdy I."/>
            <person name="Horvathova L."/>
            <person name="Zubacova Z."/>
            <person name="Dolezal P."/>
            <person name="Malik S.B."/>
            <person name="Logsdon J.M. Jr."/>
            <person name="Henze K."/>
            <person name="Gupta A."/>
            <person name="Wang C.C."/>
            <person name="Dunne R.L."/>
            <person name="Upcroft J.A."/>
            <person name="Upcroft P."/>
            <person name="White O."/>
            <person name="Salzberg S.L."/>
            <person name="Tang P."/>
            <person name="Chiu C.-H."/>
            <person name="Lee Y.-S."/>
            <person name="Embley T.M."/>
            <person name="Coombs G.H."/>
            <person name="Mottram J.C."/>
            <person name="Tachezy J."/>
            <person name="Fraser-Liggett C.M."/>
            <person name="Johnson P.J."/>
        </authorList>
    </citation>
    <scope>NUCLEOTIDE SEQUENCE [LARGE SCALE GENOMIC DNA]</scope>
    <source>
        <strain evidence="1">G3</strain>
    </source>
</reference>
<sequence>MTFCAYMDPLNWAHRMYLIEAIDECGFENGWEPIIQKIQLLCSTFMPEQGSTFNLSPDNCNLWYLQVLAEFGDFRRLSDPLTPPSQEIKDKIKAMRRSQLRHELLLVNNQLRYNNYILKHHHDNPIIAQDLQWVRFNTEPKAQPQIINNLLVETCIKVNESEWFKVLPTQGLQGKKLLSMNDVLARCISGAVTDALEFVRDIIQIHTNYSICTLSDREKNANNHLRTYCIDAVRPLLEKDPRWQRIKEFVDVPL</sequence>
<proteinExistence type="predicted"/>